<dbReference type="OrthoDB" id="1028014at2759"/>
<dbReference type="Pfam" id="PF00856">
    <property type="entry name" value="SET"/>
    <property type="match status" value="1"/>
</dbReference>
<keyword evidence="3" id="KW-1185">Reference proteome</keyword>
<comment type="caution">
    <text evidence="2">The sequence shown here is derived from an EMBL/GenBank/DDBJ whole genome shotgun (WGS) entry which is preliminary data.</text>
</comment>
<organism evidence="2 3">
    <name type="scientific">Lunasporangiospora selenospora</name>
    <dbReference type="NCBI Taxonomy" id="979761"/>
    <lineage>
        <taxon>Eukaryota</taxon>
        <taxon>Fungi</taxon>
        <taxon>Fungi incertae sedis</taxon>
        <taxon>Mucoromycota</taxon>
        <taxon>Mortierellomycotina</taxon>
        <taxon>Mortierellomycetes</taxon>
        <taxon>Mortierellales</taxon>
        <taxon>Mortierellaceae</taxon>
        <taxon>Lunasporangiospora</taxon>
    </lineage>
</organism>
<dbReference type="AlphaFoldDB" id="A0A9P6KEF7"/>
<dbReference type="PANTHER" id="PTHR12197:SF292">
    <property type="entry name" value="SET DOMAIN-CONTAINING PROTEIN"/>
    <property type="match status" value="1"/>
</dbReference>
<evidence type="ECO:0000313" key="2">
    <source>
        <dbReference type="EMBL" id="KAF9581697.1"/>
    </source>
</evidence>
<name>A0A9P6KEF7_9FUNG</name>
<dbReference type="InterPro" id="IPR046341">
    <property type="entry name" value="SET_dom_sf"/>
</dbReference>
<dbReference type="PANTHER" id="PTHR12197">
    <property type="entry name" value="HISTONE-LYSINE N-METHYLTRANSFERASE SMYD"/>
    <property type="match status" value="1"/>
</dbReference>
<dbReference type="SUPFAM" id="SSF82199">
    <property type="entry name" value="SET domain"/>
    <property type="match status" value="1"/>
</dbReference>
<dbReference type="Proteomes" id="UP000780801">
    <property type="component" value="Unassembled WGS sequence"/>
</dbReference>
<evidence type="ECO:0000259" key="1">
    <source>
        <dbReference type="PROSITE" id="PS50280"/>
    </source>
</evidence>
<accession>A0A9P6KEF7</accession>
<protein>
    <recommendedName>
        <fullName evidence="1">SET domain-containing protein</fullName>
    </recommendedName>
</protein>
<proteinExistence type="predicted"/>
<dbReference type="Gene3D" id="2.170.270.10">
    <property type="entry name" value="SET domain"/>
    <property type="match status" value="1"/>
</dbReference>
<dbReference type="InterPro" id="IPR050869">
    <property type="entry name" value="H3K4_H4K5_MeTrfase"/>
</dbReference>
<dbReference type="PROSITE" id="PS50280">
    <property type="entry name" value="SET"/>
    <property type="match status" value="1"/>
</dbReference>
<sequence length="473" mass="54155">MRTMPQAAILTGDGRVQRCAHCLLLPQVQTTQTSDKNEQRNGPFTGCRQGCNMVFYCNDHFKGPQGIARNCPQRDWDLFHQYECGFLKLLHYVTDLSATQIQDPTLVSIYEQLEQHHREAIVNYRTKDEFEQDYCRVLMRILSLRFREMVSKEELCTVYAGQQISSTDQDLVFRPEPFASMMTLTENRESYPSEKLKGDMVDVAKILDAYQGYLHLWYQQQQSQGQGSGAGASLSRLSPDDLLGLVCREECNSFGLYAYPPGGDHKEYLTSRRDISTNAKVGYGLGLFRFASSFNHSCSPNLYHVAYGPQFLVYAARDIEPKEELNIFYLEPGPTYRLDRLAGPHVTISDPSRLGPEQEMDQRKAALQSRRAYLEEIFHFSCTCTRCHWEESQIQTLNARILRQDGNNALQQYEPEDEKETFLRLGLLCNRSGCYGFFAPPVVANVLIEQRGWNSLFMDPNKWVCVACGALQH</sequence>
<feature type="domain" description="SET" evidence="1">
    <location>
        <begin position="216"/>
        <end position="330"/>
    </location>
</feature>
<dbReference type="InterPro" id="IPR001214">
    <property type="entry name" value="SET_dom"/>
</dbReference>
<gene>
    <name evidence="2" type="ORF">BGW38_001189</name>
</gene>
<dbReference type="EMBL" id="JAABOA010001363">
    <property type="protein sequence ID" value="KAF9581697.1"/>
    <property type="molecule type" value="Genomic_DNA"/>
</dbReference>
<evidence type="ECO:0000313" key="3">
    <source>
        <dbReference type="Proteomes" id="UP000780801"/>
    </source>
</evidence>
<reference evidence="2" key="1">
    <citation type="journal article" date="2020" name="Fungal Divers.">
        <title>Resolving the Mortierellaceae phylogeny through synthesis of multi-gene phylogenetics and phylogenomics.</title>
        <authorList>
            <person name="Vandepol N."/>
            <person name="Liber J."/>
            <person name="Desiro A."/>
            <person name="Na H."/>
            <person name="Kennedy M."/>
            <person name="Barry K."/>
            <person name="Grigoriev I.V."/>
            <person name="Miller A.N."/>
            <person name="O'Donnell K."/>
            <person name="Stajich J.E."/>
            <person name="Bonito G."/>
        </authorList>
    </citation>
    <scope>NUCLEOTIDE SEQUENCE</scope>
    <source>
        <strain evidence="2">KOD1015</strain>
    </source>
</reference>